<dbReference type="Pfam" id="PF04748">
    <property type="entry name" value="Polysacc_deac_2"/>
    <property type="match status" value="1"/>
</dbReference>
<evidence type="ECO:0008006" key="3">
    <source>
        <dbReference type="Google" id="ProtNLM"/>
    </source>
</evidence>
<reference evidence="1 2" key="1">
    <citation type="submission" date="2017-10" db="EMBL/GenBank/DDBJ databases">
        <title>Genomics of the genus Arcobacter.</title>
        <authorList>
            <person name="Perez-Cataluna A."/>
            <person name="Figueras M.J."/>
        </authorList>
    </citation>
    <scope>NUCLEOTIDE SEQUENCE [LARGE SCALE GENOMIC DNA]</scope>
    <source>
        <strain evidence="1 2">DSM 24636</strain>
    </source>
</reference>
<evidence type="ECO:0000313" key="2">
    <source>
        <dbReference type="Proteomes" id="UP000290191"/>
    </source>
</evidence>
<dbReference type="EMBL" id="PDKO01000005">
    <property type="protein sequence ID" value="RXJ63196.1"/>
    <property type="molecule type" value="Genomic_DNA"/>
</dbReference>
<dbReference type="AlphaFoldDB" id="A0A4Q0XZP2"/>
<dbReference type="RefSeq" id="WP_129082021.1">
    <property type="nucleotide sequence ID" value="NZ_CP041070.1"/>
</dbReference>
<dbReference type="PANTHER" id="PTHR30105">
    <property type="entry name" value="UNCHARACTERIZED YIBQ-RELATED"/>
    <property type="match status" value="1"/>
</dbReference>
<sequence length="307" mass="36128">MIDTQKLKKSTQTIPKVVEKIEKNVKNTHDEFDKYFEQIEQIKKDKFEEYTKDFYKEYDEQTEPQVKDVKKDKKIEKDKEEKSNLAIKEKKPKLAIIIDDVTTSYQVKQIQSIGFTTTMSFMPPTPHHNDSAKIAQNLPFYMIHLPMEAKYFKNEEKNTLHTKDSYEKIENRISQIRKWYPNAKFTNNHTGSEFTSNKEAMDKLFRALKKYNFIFVDSRTTGKSVGKQTAQKYNMPYISRNVFLDNEQNFEYIQNQLKKAIAIAKKNGFAIAICHPHSATINTLKKSKNLLKDLDLVYLEDLPLLKK</sequence>
<organism evidence="1 2">
    <name type="scientific">Halarcobacter anaerophilus</name>
    <dbReference type="NCBI Taxonomy" id="877500"/>
    <lineage>
        <taxon>Bacteria</taxon>
        <taxon>Pseudomonadati</taxon>
        <taxon>Campylobacterota</taxon>
        <taxon>Epsilonproteobacteria</taxon>
        <taxon>Campylobacterales</taxon>
        <taxon>Arcobacteraceae</taxon>
        <taxon>Halarcobacter</taxon>
    </lineage>
</organism>
<evidence type="ECO:0000313" key="1">
    <source>
        <dbReference type="EMBL" id="RXJ63196.1"/>
    </source>
</evidence>
<dbReference type="InterPro" id="IPR006837">
    <property type="entry name" value="Divergent_DAC"/>
</dbReference>
<dbReference type="PANTHER" id="PTHR30105:SF2">
    <property type="entry name" value="DIVERGENT POLYSACCHARIDE DEACETYLASE SUPERFAMILY"/>
    <property type="match status" value="1"/>
</dbReference>
<dbReference type="Proteomes" id="UP000290191">
    <property type="component" value="Unassembled WGS sequence"/>
</dbReference>
<dbReference type="OrthoDB" id="9784811at2"/>
<gene>
    <name evidence="1" type="ORF">CRV06_07715</name>
</gene>
<dbReference type="CDD" id="cd10936">
    <property type="entry name" value="CE4_DAC2"/>
    <property type="match status" value="1"/>
</dbReference>
<dbReference type="STRING" id="877500.GCA_000935065_01597"/>
<dbReference type="Gene3D" id="3.20.20.370">
    <property type="entry name" value="Glycoside hydrolase/deacetylase"/>
    <property type="match status" value="1"/>
</dbReference>
<dbReference type="SUPFAM" id="SSF88713">
    <property type="entry name" value="Glycoside hydrolase/deacetylase"/>
    <property type="match status" value="1"/>
</dbReference>
<protein>
    <recommendedName>
        <fullName evidence="3">Divergent polysaccharide deacetylase family protein</fullName>
    </recommendedName>
</protein>
<keyword evidence="2" id="KW-1185">Reference proteome</keyword>
<name>A0A4Q0XZP2_9BACT</name>
<proteinExistence type="predicted"/>
<comment type="caution">
    <text evidence="1">The sequence shown here is derived from an EMBL/GenBank/DDBJ whole genome shotgun (WGS) entry which is preliminary data.</text>
</comment>
<dbReference type="InterPro" id="IPR011330">
    <property type="entry name" value="Glyco_hydro/deAcase_b/a-brl"/>
</dbReference>
<dbReference type="GO" id="GO:0005975">
    <property type="term" value="P:carbohydrate metabolic process"/>
    <property type="evidence" value="ECO:0007669"/>
    <property type="project" value="InterPro"/>
</dbReference>
<accession>A0A4Q0XZP2</accession>